<dbReference type="PANTHER" id="PTHR35307">
    <property type="entry name" value="PROTEIN, PUTATIVE-RELATED"/>
    <property type="match status" value="1"/>
</dbReference>
<dbReference type="PANTHER" id="PTHR35307:SF3">
    <property type="entry name" value="DUF4220 DOMAIN-CONTAINING PROTEIN"/>
    <property type="match status" value="1"/>
</dbReference>
<gene>
    <name evidence="2" type="ORF">Sradi_4061100</name>
</gene>
<feature type="compositionally biased region" description="Basic and acidic residues" evidence="1">
    <location>
        <begin position="29"/>
        <end position="49"/>
    </location>
</feature>
<dbReference type="EMBL" id="JACGWJ010000017">
    <property type="protein sequence ID" value="KAL0356142.1"/>
    <property type="molecule type" value="Genomic_DNA"/>
</dbReference>
<reference evidence="2" key="1">
    <citation type="submission" date="2020-06" db="EMBL/GenBank/DDBJ databases">
        <authorList>
            <person name="Li T."/>
            <person name="Hu X."/>
            <person name="Zhang T."/>
            <person name="Song X."/>
            <person name="Zhang H."/>
            <person name="Dai N."/>
            <person name="Sheng W."/>
            <person name="Hou X."/>
            <person name="Wei L."/>
        </authorList>
    </citation>
    <scope>NUCLEOTIDE SEQUENCE</scope>
    <source>
        <strain evidence="2">G02</strain>
        <tissue evidence="2">Leaf</tissue>
    </source>
</reference>
<accession>A0AAW2PM33</accession>
<feature type="region of interest" description="Disordered" evidence="1">
    <location>
        <begin position="29"/>
        <end position="53"/>
    </location>
</feature>
<reference evidence="2" key="2">
    <citation type="journal article" date="2024" name="Plant">
        <title>Genomic evolution and insights into agronomic trait innovations of Sesamum species.</title>
        <authorList>
            <person name="Miao H."/>
            <person name="Wang L."/>
            <person name="Qu L."/>
            <person name="Liu H."/>
            <person name="Sun Y."/>
            <person name="Le M."/>
            <person name="Wang Q."/>
            <person name="Wei S."/>
            <person name="Zheng Y."/>
            <person name="Lin W."/>
            <person name="Duan Y."/>
            <person name="Cao H."/>
            <person name="Xiong S."/>
            <person name="Wang X."/>
            <person name="Wei L."/>
            <person name="Li C."/>
            <person name="Ma Q."/>
            <person name="Ju M."/>
            <person name="Zhao R."/>
            <person name="Li G."/>
            <person name="Mu C."/>
            <person name="Tian Q."/>
            <person name="Mei H."/>
            <person name="Zhang T."/>
            <person name="Gao T."/>
            <person name="Zhang H."/>
        </authorList>
    </citation>
    <scope>NUCLEOTIDE SEQUENCE</scope>
    <source>
        <strain evidence="2">G02</strain>
    </source>
</reference>
<name>A0AAW2PM33_SESRA</name>
<evidence type="ECO:0000256" key="1">
    <source>
        <dbReference type="SAM" id="MobiDB-lite"/>
    </source>
</evidence>
<proteinExistence type="predicted"/>
<organism evidence="2">
    <name type="scientific">Sesamum radiatum</name>
    <name type="common">Black benniseed</name>
    <dbReference type="NCBI Taxonomy" id="300843"/>
    <lineage>
        <taxon>Eukaryota</taxon>
        <taxon>Viridiplantae</taxon>
        <taxon>Streptophyta</taxon>
        <taxon>Embryophyta</taxon>
        <taxon>Tracheophyta</taxon>
        <taxon>Spermatophyta</taxon>
        <taxon>Magnoliopsida</taxon>
        <taxon>eudicotyledons</taxon>
        <taxon>Gunneridae</taxon>
        <taxon>Pentapetalae</taxon>
        <taxon>asterids</taxon>
        <taxon>lamiids</taxon>
        <taxon>Lamiales</taxon>
        <taxon>Pedaliaceae</taxon>
        <taxon>Sesamum</taxon>
    </lineage>
</organism>
<comment type="caution">
    <text evidence="2">The sequence shown here is derived from an EMBL/GenBank/DDBJ whole genome shotgun (WGS) entry which is preliminary data.</text>
</comment>
<evidence type="ECO:0000313" key="2">
    <source>
        <dbReference type="EMBL" id="KAL0356142.1"/>
    </source>
</evidence>
<dbReference type="AlphaFoldDB" id="A0AAW2PM33"/>
<protein>
    <submittedName>
        <fullName evidence="2">Uncharacterized protein</fullName>
    </submittedName>
</protein>
<sequence>MLPVHDRLKFIQLRHVTVHGISESESELRSELDLSHRQEAATQEPDKPSSQDWHFSGLKVDNQVPSLHSQEPPKCWSLPLVTLTSIASALPDIPKHKVKWLLQSVDEGLFYVNLIEKSLDKKGNLVNSRHAADAIWVGVELYRKWQDNDLHETSLKGGNSKETLQELSKQAEKTIVDFKREVKDFLMENPLNWPVKVIAANSMYRICQRLLMAYEGDRLPTDEEHTYCKYNGSLSYQSNACYDHEVPPQRHKR</sequence>